<organism evidence="1 2">
    <name type="scientific">Mycobacterium rhizamassiliense</name>
    <dbReference type="NCBI Taxonomy" id="1841860"/>
    <lineage>
        <taxon>Bacteria</taxon>
        <taxon>Bacillati</taxon>
        <taxon>Actinomycetota</taxon>
        <taxon>Actinomycetes</taxon>
        <taxon>Mycobacteriales</taxon>
        <taxon>Mycobacteriaceae</taxon>
        <taxon>Mycobacterium</taxon>
    </lineage>
</organism>
<keyword evidence="2" id="KW-1185">Reference proteome</keyword>
<dbReference type="Proteomes" id="UP000240988">
    <property type="component" value="Unassembled WGS sequence"/>
</dbReference>
<protein>
    <submittedName>
        <fullName evidence="1">Mycobacterium rhizamassiliense ORFan</fullName>
    </submittedName>
</protein>
<sequence length="31" mass="3639">MPVRLDLAHVPLPYLNKFPFRELMCVDVLVL</sequence>
<reference evidence="1 2" key="1">
    <citation type="submission" date="2017-01" db="EMBL/GenBank/DDBJ databases">
        <authorList>
            <consortium name="Urmite Genomes"/>
        </authorList>
    </citation>
    <scope>NUCLEOTIDE SEQUENCE [LARGE SCALE GENOMIC DNA]</scope>
    <source>
        <strain evidence="1 2">AB57</strain>
    </source>
</reference>
<accession>A0A2U3NTI4</accession>
<dbReference type="AlphaFoldDB" id="A0A2U3NTI4"/>
<evidence type="ECO:0000313" key="1">
    <source>
        <dbReference type="EMBL" id="SPM34809.1"/>
    </source>
</evidence>
<name>A0A2U3NTI4_9MYCO</name>
<dbReference type="EMBL" id="FUFA01000004">
    <property type="protein sequence ID" value="SPM34809.1"/>
    <property type="molecule type" value="Genomic_DNA"/>
</dbReference>
<proteinExistence type="predicted"/>
<evidence type="ECO:0000313" key="2">
    <source>
        <dbReference type="Proteomes" id="UP000240988"/>
    </source>
</evidence>
<gene>
    <name evidence="1" type="ORF">MRAB57_2630</name>
</gene>